<gene>
    <name evidence="5" type="ORF">KSZ_58880</name>
</gene>
<keyword evidence="2" id="KW-0238">DNA-binding</keyword>
<dbReference type="PROSITE" id="PS01124">
    <property type="entry name" value="HTH_ARAC_FAMILY_2"/>
    <property type="match status" value="1"/>
</dbReference>
<dbReference type="Pfam" id="PF12833">
    <property type="entry name" value="HTH_18"/>
    <property type="match status" value="1"/>
</dbReference>
<proteinExistence type="predicted"/>
<dbReference type="PANTHER" id="PTHR46796">
    <property type="entry name" value="HTH-TYPE TRANSCRIPTIONAL ACTIVATOR RHAS-RELATED"/>
    <property type="match status" value="1"/>
</dbReference>
<accession>A0ABQ3VNR2</accession>
<evidence type="ECO:0000259" key="4">
    <source>
        <dbReference type="PROSITE" id="PS01124"/>
    </source>
</evidence>
<dbReference type="InterPro" id="IPR020449">
    <property type="entry name" value="Tscrpt_reg_AraC-type_HTH"/>
</dbReference>
<reference evidence="5 6" key="1">
    <citation type="journal article" date="2021" name="Int. J. Syst. Evol. Microbiol.">
        <title>Reticulibacter mediterranei gen. nov., sp. nov., within the new family Reticulibacteraceae fam. nov., and Ktedonospora formicarum gen. nov., sp. nov., Ktedonobacter robiniae sp. nov., Dictyobacter formicarum sp. nov. and Dictyobacter arantiisoli sp. nov., belonging to the class Ktedonobacteria.</title>
        <authorList>
            <person name="Yabe S."/>
            <person name="Zheng Y."/>
            <person name="Wang C.M."/>
            <person name="Sakai Y."/>
            <person name="Abe K."/>
            <person name="Yokota A."/>
            <person name="Donadio S."/>
            <person name="Cavaletti L."/>
            <person name="Monciardini P."/>
        </authorList>
    </citation>
    <scope>NUCLEOTIDE SEQUENCE [LARGE SCALE GENOMIC DNA]</scope>
    <source>
        <strain evidence="5 6">SOSP1-9</strain>
    </source>
</reference>
<feature type="domain" description="HTH araC/xylS-type" evidence="4">
    <location>
        <begin position="170"/>
        <end position="268"/>
    </location>
</feature>
<keyword evidence="3" id="KW-0804">Transcription</keyword>
<organism evidence="5 6">
    <name type="scientific">Dictyobacter formicarum</name>
    <dbReference type="NCBI Taxonomy" id="2778368"/>
    <lineage>
        <taxon>Bacteria</taxon>
        <taxon>Bacillati</taxon>
        <taxon>Chloroflexota</taxon>
        <taxon>Ktedonobacteria</taxon>
        <taxon>Ktedonobacterales</taxon>
        <taxon>Dictyobacteraceae</taxon>
        <taxon>Dictyobacter</taxon>
    </lineage>
</organism>
<dbReference type="SMART" id="SM00342">
    <property type="entry name" value="HTH_ARAC"/>
    <property type="match status" value="1"/>
</dbReference>
<dbReference type="Gene3D" id="1.10.10.60">
    <property type="entry name" value="Homeodomain-like"/>
    <property type="match status" value="2"/>
</dbReference>
<dbReference type="InterPro" id="IPR009057">
    <property type="entry name" value="Homeodomain-like_sf"/>
</dbReference>
<comment type="caution">
    <text evidence="5">The sequence shown here is derived from an EMBL/GenBank/DDBJ whole genome shotgun (WGS) entry which is preliminary data.</text>
</comment>
<keyword evidence="1" id="KW-0805">Transcription regulation</keyword>
<sequence>MSETVHEQLQLSLYMAEHASYASLDIVDQVYPHWVISYVVCGDVITSCCGESWRARAGDVMIHPPQLPFSEQAAGPGTHQWLLLDAVTSRHIDLFRLYPVSPVISLRATTSFSAVFGRLLTCWTDISLPFRHIQISAYTLQLCSIVLEAWQQQGSPPRPAALLTPSDRFTDVIGYMSQHLEQKLTRDDLAALVYLHPGYFDRAFRSIYGVSPMQMLRDLRLQQAQRLLETTNLSLHAIALQCGLGDAGYFSRVFRQYYGQPPGNYRESAKSAKESYMRPL</sequence>
<dbReference type="InterPro" id="IPR050204">
    <property type="entry name" value="AraC_XylS_family_regulators"/>
</dbReference>
<evidence type="ECO:0000313" key="6">
    <source>
        <dbReference type="Proteomes" id="UP000635565"/>
    </source>
</evidence>
<evidence type="ECO:0000256" key="2">
    <source>
        <dbReference type="ARBA" id="ARBA00023125"/>
    </source>
</evidence>
<evidence type="ECO:0000256" key="3">
    <source>
        <dbReference type="ARBA" id="ARBA00023163"/>
    </source>
</evidence>
<dbReference type="SUPFAM" id="SSF46689">
    <property type="entry name" value="Homeodomain-like"/>
    <property type="match status" value="2"/>
</dbReference>
<dbReference type="PRINTS" id="PR00032">
    <property type="entry name" value="HTHARAC"/>
</dbReference>
<dbReference type="Proteomes" id="UP000635565">
    <property type="component" value="Unassembled WGS sequence"/>
</dbReference>
<dbReference type="InterPro" id="IPR018062">
    <property type="entry name" value="HTH_AraC-typ_CS"/>
</dbReference>
<dbReference type="EMBL" id="BNJJ01000020">
    <property type="protein sequence ID" value="GHO87882.1"/>
    <property type="molecule type" value="Genomic_DNA"/>
</dbReference>
<dbReference type="RefSeq" id="WP_201365408.1">
    <property type="nucleotide sequence ID" value="NZ_BNJJ01000020.1"/>
</dbReference>
<keyword evidence="6" id="KW-1185">Reference proteome</keyword>
<dbReference type="InterPro" id="IPR018060">
    <property type="entry name" value="HTH_AraC"/>
</dbReference>
<evidence type="ECO:0000313" key="5">
    <source>
        <dbReference type="EMBL" id="GHO87882.1"/>
    </source>
</evidence>
<name>A0ABQ3VNR2_9CHLR</name>
<protein>
    <recommendedName>
        <fullName evidence="4">HTH araC/xylS-type domain-containing protein</fullName>
    </recommendedName>
</protein>
<evidence type="ECO:0000256" key="1">
    <source>
        <dbReference type="ARBA" id="ARBA00023015"/>
    </source>
</evidence>
<dbReference type="PROSITE" id="PS00041">
    <property type="entry name" value="HTH_ARAC_FAMILY_1"/>
    <property type="match status" value="1"/>
</dbReference>